<dbReference type="Pfam" id="PF13362">
    <property type="entry name" value="Toprim_3"/>
    <property type="match status" value="1"/>
</dbReference>
<evidence type="ECO:0000313" key="3">
    <source>
        <dbReference type="EMBL" id="MBU2788604.1"/>
    </source>
</evidence>
<evidence type="ECO:0000256" key="1">
    <source>
        <dbReference type="SAM" id="MobiDB-lite"/>
    </source>
</evidence>
<gene>
    <name evidence="3" type="ORF">HFQ13_10420</name>
</gene>
<feature type="domain" description="Toprim" evidence="2">
    <location>
        <begin position="288"/>
        <end position="391"/>
    </location>
</feature>
<protein>
    <recommendedName>
        <fullName evidence="2">Toprim domain-containing protein</fullName>
    </recommendedName>
</protein>
<dbReference type="EMBL" id="JAAXYO010000154">
    <property type="protein sequence ID" value="MBU2788604.1"/>
    <property type="molecule type" value="Genomic_DNA"/>
</dbReference>
<sequence length="1581" mass="178209">MAIIRMDIDHIGLDKSDFDEMRRNRVGRILVAYGYRPKGNGRWARPGRDNSPSMHVFPHGTWYDHRNPEKNDCSPKALIQWLESQGYNGNPDQLTEAEIQIAQDAENFAQPSSTSTDDKSLWAIHRWNAAKPVKPTDEDSIQAEIHNHQVESVRQYFHGRGLSTQWWSDDHIRVYGLQTAVGMEKTMREQGADLAFAIPMSMWSATDGVQICGIQRTVLPYQDELSEARYDSRAWCKKGRIMLGNAGFTYIKIPQDPDPSEYGGALSGESLEKFLTSIGYTGQQRIAVVSEGLESGLSVAQQLPNAIVNVMHSASHMRKVGEQLLNLAKPLSGNGCSPTIVLVAADHDQGMVGQKAAAFFCRVVRQLGNPVFYLDPAREGEDKFDWNDSLMIGRIGEDLLRAVANAEANLESVPLGQNELALVSRANTVAPLGGEDEEIVHPDCPRPVYSLIGIVRETLGITMNQTTDHTMRLTVGEVSTGVGKSSALANLKAGKSAADKTVICTPQKRDADRIARGNGYDKPKHRRHGRTNRFHEIQEELLDTFFGWTQTDEELVWTSDCTLTTQEQSVYSAASLADLIREATMSASGPELCYRGMSPSEDPQLGTYSHKSGDMYPNALAAQGHPVAPHCTRECPHGIHAMALFAKSPEKQEEMLEQEALHVGPYQTSQRKDITSAKISQFLPCPSVYNRLESYQKPVVVATNGTTETDKRLSSGAKHIHYDENPAVFDSREFDWKMREQVLRSSNKKMRSIQNRINHLPQAGSDKQTEKERARLEKILFYLSVVRDGIAFFKDRLDEARYEITNVTIRQFFAENEENIAAFIKAVKWLKKENALPDKPYRASKDSHQMTIPKAFLEYFAEALELKTLYVVGGKVMFFTRTDATQNMLDISRREQSDKPKIRKLTISVWSATPDISIDKITQDSNKMRFHVDEGVKRTVILEQHTKAAYHRDPAKELKKAQDQFLHYNETQGLKTAFLFFKEFAEEMREWAKSACPEYRDRIGWVGAHDIAHNDWAGFDQVIQWHLDEPGLDVLVAEYDARNRIFGHQWADVDFGQDLGHAVHLQSEIFADKIVRTMVQDNPDFEHFLRWRISQKMVQAAGRLRGANTAKPQNYVVYTTRLPIQNLFGVTYHEVRESATGMDTHAISIDRAIRAVLRAIATHRDSMAMQADLPYIPAAQILPLDMSYRRLKDDCQKQGFSLSHKNYREVMDQLPSAIPEVQSVESSRGRKTVLGLRHQGVNADQNGDHTMDLFDEFFGFPINDQENAENAENHRILTGQESVTNGNDTEKATVARPPIVLKGACNSTPACNTATAAAPTSPDSPLKSGLRVAVRKAMQEMPQQGTIATGKLPDRQRRQQLIAEGREIMASLEPVFRISMSDDGKTLRVEEIPPQPLPGDIYADRLFPPFAWDVFLPAIQEEWRSRIHEGMARDAMEALYQEIVERTGMEERMRWRQAVDRGDFPDNDALRTMCNLLTQVQNLLHSGSPGASGQCQTPSAALRWLDENGPETTFGHEDMTDREARLWQAVLDDWLANPLPKLDLRTALMDAPASWPEAQEALRRSQRKNKTITRTLRTKHA</sequence>
<organism evidence="3 4">
    <name type="scientific">Igneacidithiobacillus copahuensis</name>
    <dbReference type="NCBI Taxonomy" id="2724909"/>
    <lineage>
        <taxon>Bacteria</taxon>
        <taxon>Pseudomonadati</taxon>
        <taxon>Pseudomonadota</taxon>
        <taxon>Acidithiobacillia</taxon>
        <taxon>Acidithiobacillales</taxon>
        <taxon>Acidithiobacillaceae</taxon>
        <taxon>Igneacidithiobacillus</taxon>
    </lineage>
</organism>
<accession>A0AAE2YR19</accession>
<comment type="caution">
    <text evidence="3">The sequence shown here is derived from an EMBL/GenBank/DDBJ whole genome shotgun (WGS) entry which is preliminary data.</text>
</comment>
<name>A0AAE2YR19_9PROT</name>
<dbReference type="Proteomes" id="UP001197378">
    <property type="component" value="Unassembled WGS sequence"/>
</dbReference>
<dbReference type="InterPro" id="IPR006171">
    <property type="entry name" value="TOPRIM_dom"/>
</dbReference>
<feature type="region of interest" description="Disordered" evidence="1">
    <location>
        <begin position="1556"/>
        <end position="1581"/>
    </location>
</feature>
<evidence type="ECO:0000259" key="2">
    <source>
        <dbReference type="Pfam" id="PF13362"/>
    </source>
</evidence>
<dbReference type="RefSeq" id="WP_215885659.1">
    <property type="nucleotide sequence ID" value="NZ_JAAXYO010000154.1"/>
</dbReference>
<proteinExistence type="predicted"/>
<reference evidence="3" key="1">
    <citation type="journal article" date="2021" name="ISME J.">
        <title>Genomic evolution of the class Acidithiobacillia: deep-branching Proteobacteria living in extreme acidic conditions.</title>
        <authorList>
            <person name="Moya-Beltran A."/>
            <person name="Beard S."/>
            <person name="Rojas-Villalobos C."/>
            <person name="Issotta F."/>
            <person name="Gallardo Y."/>
            <person name="Ulloa R."/>
            <person name="Giaveno A."/>
            <person name="Degli Esposti M."/>
            <person name="Johnson D.B."/>
            <person name="Quatrini R."/>
        </authorList>
    </citation>
    <scope>NUCLEOTIDE SEQUENCE</scope>
    <source>
        <strain evidence="3">VAN18-1</strain>
    </source>
</reference>
<feature type="compositionally biased region" description="Basic residues" evidence="1">
    <location>
        <begin position="1564"/>
        <end position="1581"/>
    </location>
</feature>
<keyword evidence="4" id="KW-1185">Reference proteome</keyword>
<evidence type="ECO:0000313" key="4">
    <source>
        <dbReference type="Proteomes" id="UP001197378"/>
    </source>
</evidence>